<comment type="cofactor">
    <cofactor evidence="1 8">
        <name>Mg(2+)</name>
        <dbReference type="ChEBI" id="CHEBI:18420"/>
    </cofactor>
</comment>
<sequence length="138" mass="14791">MIIIDTNVVSELIKDEPHSGVLAWVNDQNASDVYITAITSAELLFGIARLPSGRRKDALTAAIADILDSFGENILPFDAGAAVAFAELSARRMLFGRAMPVLDAQIAATAISVGAEQFATRNTRDFENTGVSLLNPWL</sequence>
<dbReference type="InterPro" id="IPR029060">
    <property type="entry name" value="PIN-like_dom_sf"/>
</dbReference>
<proteinExistence type="inferred from homology"/>
<dbReference type="PANTHER" id="PTHR33653:SF1">
    <property type="entry name" value="RIBONUCLEASE VAPC2"/>
    <property type="match status" value="1"/>
</dbReference>
<dbReference type="RefSeq" id="WP_188679171.1">
    <property type="nucleotide sequence ID" value="NZ_BMGP01000005.1"/>
</dbReference>
<keyword evidence="5 8" id="KW-0378">Hydrolase</keyword>
<comment type="similarity">
    <text evidence="7 8">Belongs to the PINc/VapC protein family.</text>
</comment>
<keyword evidence="3 8" id="KW-0540">Nuclease</keyword>
<gene>
    <name evidence="8 10" type="primary">vapC</name>
    <name evidence="10" type="ORF">GCM10011399_27350</name>
</gene>
<name>A0A917BAD7_9MICO</name>
<dbReference type="HAMAP" id="MF_00265">
    <property type="entry name" value="VapC_Nob1"/>
    <property type="match status" value="1"/>
</dbReference>
<organism evidence="10 11">
    <name type="scientific">Subtercola lobariae</name>
    <dbReference type="NCBI Taxonomy" id="1588641"/>
    <lineage>
        <taxon>Bacteria</taxon>
        <taxon>Bacillati</taxon>
        <taxon>Actinomycetota</taxon>
        <taxon>Actinomycetes</taxon>
        <taxon>Micrococcales</taxon>
        <taxon>Microbacteriaceae</taxon>
        <taxon>Subtercola</taxon>
    </lineage>
</organism>
<dbReference type="Pfam" id="PF01850">
    <property type="entry name" value="PIN"/>
    <property type="match status" value="1"/>
</dbReference>
<evidence type="ECO:0000256" key="2">
    <source>
        <dbReference type="ARBA" id="ARBA00022649"/>
    </source>
</evidence>
<dbReference type="InterPro" id="IPR022907">
    <property type="entry name" value="VapC_family"/>
</dbReference>
<dbReference type="InterPro" id="IPR002716">
    <property type="entry name" value="PIN_dom"/>
</dbReference>
<keyword evidence="11" id="KW-1185">Reference proteome</keyword>
<evidence type="ECO:0000256" key="3">
    <source>
        <dbReference type="ARBA" id="ARBA00022722"/>
    </source>
</evidence>
<feature type="binding site" evidence="8">
    <location>
        <position position="5"/>
    </location>
    <ligand>
        <name>Mg(2+)</name>
        <dbReference type="ChEBI" id="CHEBI:18420"/>
    </ligand>
</feature>
<dbReference type="Proteomes" id="UP000598775">
    <property type="component" value="Unassembled WGS sequence"/>
</dbReference>
<dbReference type="InterPro" id="IPR050556">
    <property type="entry name" value="Type_II_TA_system_RNase"/>
</dbReference>
<dbReference type="GO" id="GO:0016787">
    <property type="term" value="F:hydrolase activity"/>
    <property type="evidence" value="ECO:0007669"/>
    <property type="project" value="UniProtKB-KW"/>
</dbReference>
<dbReference type="AlphaFoldDB" id="A0A917BAD7"/>
<evidence type="ECO:0000259" key="9">
    <source>
        <dbReference type="Pfam" id="PF01850"/>
    </source>
</evidence>
<evidence type="ECO:0000256" key="7">
    <source>
        <dbReference type="ARBA" id="ARBA00038093"/>
    </source>
</evidence>
<comment type="function">
    <text evidence="8">Toxic component of a toxin-antitoxin (TA) system. An RNase.</text>
</comment>
<feature type="binding site" evidence="8">
    <location>
        <position position="103"/>
    </location>
    <ligand>
        <name>Mg(2+)</name>
        <dbReference type="ChEBI" id="CHEBI:18420"/>
    </ligand>
</feature>
<dbReference type="EC" id="3.1.-.-" evidence="8"/>
<dbReference type="CDD" id="cd18731">
    <property type="entry name" value="PIN_NgFitB-like"/>
    <property type="match status" value="1"/>
</dbReference>
<reference evidence="10 11" key="1">
    <citation type="journal article" date="2014" name="Int. J. Syst. Evol. Microbiol.">
        <title>Complete genome sequence of Corynebacterium casei LMG S-19264T (=DSM 44701T), isolated from a smear-ripened cheese.</title>
        <authorList>
            <consortium name="US DOE Joint Genome Institute (JGI-PGF)"/>
            <person name="Walter F."/>
            <person name="Albersmeier A."/>
            <person name="Kalinowski J."/>
            <person name="Ruckert C."/>
        </authorList>
    </citation>
    <scope>NUCLEOTIDE SEQUENCE [LARGE SCALE GENOMIC DNA]</scope>
    <source>
        <strain evidence="10 11">CGMCC 1.12976</strain>
    </source>
</reference>
<dbReference type="GO" id="GO:0004540">
    <property type="term" value="F:RNA nuclease activity"/>
    <property type="evidence" value="ECO:0007669"/>
    <property type="project" value="InterPro"/>
</dbReference>
<keyword evidence="6 8" id="KW-0460">Magnesium</keyword>
<dbReference type="GO" id="GO:0090729">
    <property type="term" value="F:toxin activity"/>
    <property type="evidence" value="ECO:0007669"/>
    <property type="project" value="UniProtKB-KW"/>
</dbReference>
<evidence type="ECO:0000256" key="4">
    <source>
        <dbReference type="ARBA" id="ARBA00022723"/>
    </source>
</evidence>
<dbReference type="EMBL" id="BMGP01000005">
    <property type="protein sequence ID" value="GGF32730.1"/>
    <property type="molecule type" value="Genomic_DNA"/>
</dbReference>
<evidence type="ECO:0000256" key="5">
    <source>
        <dbReference type="ARBA" id="ARBA00022801"/>
    </source>
</evidence>
<dbReference type="GO" id="GO:0000287">
    <property type="term" value="F:magnesium ion binding"/>
    <property type="evidence" value="ECO:0007669"/>
    <property type="project" value="UniProtKB-UniRule"/>
</dbReference>
<protein>
    <recommendedName>
        <fullName evidence="8">Ribonuclease VapC</fullName>
        <shortName evidence="8">RNase VapC</shortName>
        <ecNumber evidence="8">3.1.-.-</ecNumber>
    </recommendedName>
    <alternativeName>
        <fullName evidence="8">Toxin VapC</fullName>
    </alternativeName>
</protein>
<feature type="domain" description="PIN" evidence="9">
    <location>
        <begin position="2"/>
        <end position="129"/>
    </location>
</feature>
<evidence type="ECO:0000256" key="1">
    <source>
        <dbReference type="ARBA" id="ARBA00001946"/>
    </source>
</evidence>
<evidence type="ECO:0000256" key="6">
    <source>
        <dbReference type="ARBA" id="ARBA00022842"/>
    </source>
</evidence>
<dbReference type="Gene3D" id="3.40.50.1010">
    <property type="entry name" value="5'-nuclease"/>
    <property type="match status" value="1"/>
</dbReference>
<keyword evidence="8" id="KW-0800">Toxin</keyword>
<evidence type="ECO:0000313" key="10">
    <source>
        <dbReference type="EMBL" id="GGF32730.1"/>
    </source>
</evidence>
<dbReference type="PANTHER" id="PTHR33653">
    <property type="entry name" value="RIBONUCLEASE VAPC2"/>
    <property type="match status" value="1"/>
</dbReference>
<evidence type="ECO:0000313" key="11">
    <source>
        <dbReference type="Proteomes" id="UP000598775"/>
    </source>
</evidence>
<evidence type="ECO:0000256" key="8">
    <source>
        <dbReference type="HAMAP-Rule" id="MF_00265"/>
    </source>
</evidence>
<accession>A0A917BAD7</accession>
<dbReference type="SUPFAM" id="SSF88723">
    <property type="entry name" value="PIN domain-like"/>
    <property type="match status" value="1"/>
</dbReference>
<keyword evidence="2 8" id="KW-1277">Toxin-antitoxin system</keyword>
<comment type="caution">
    <text evidence="10">The sequence shown here is derived from an EMBL/GenBank/DDBJ whole genome shotgun (WGS) entry which is preliminary data.</text>
</comment>
<keyword evidence="4 8" id="KW-0479">Metal-binding</keyword>